<accession>A0AAP0IXK1</accession>
<dbReference type="EMBL" id="JBBNAF010000008">
    <property type="protein sequence ID" value="KAK9122401.1"/>
    <property type="molecule type" value="Genomic_DNA"/>
</dbReference>
<feature type="region of interest" description="Disordered" evidence="1">
    <location>
        <begin position="157"/>
        <end position="189"/>
    </location>
</feature>
<feature type="region of interest" description="Disordered" evidence="1">
    <location>
        <begin position="102"/>
        <end position="141"/>
    </location>
</feature>
<organism evidence="2 3">
    <name type="scientific">Stephania yunnanensis</name>
    <dbReference type="NCBI Taxonomy" id="152371"/>
    <lineage>
        <taxon>Eukaryota</taxon>
        <taxon>Viridiplantae</taxon>
        <taxon>Streptophyta</taxon>
        <taxon>Embryophyta</taxon>
        <taxon>Tracheophyta</taxon>
        <taxon>Spermatophyta</taxon>
        <taxon>Magnoliopsida</taxon>
        <taxon>Ranunculales</taxon>
        <taxon>Menispermaceae</taxon>
        <taxon>Menispermoideae</taxon>
        <taxon>Cissampelideae</taxon>
        <taxon>Stephania</taxon>
    </lineage>
</organism>
<protein>
    <submittedName>
        <fullName evidence="2">Uncharacterized protein</fullName>
    </submittedName>
</protein>
<comment type="caution">
    <text evidence="2">The sequence shown here is derived from an EMBL/GenBank/DDBJ whole genome shotgun (WGS) entry which is preliminary data.</text>
</comment>
<evidence type="ECO:0000313" key="2">
    <source>
        <dbReference type="EMBL" id="KAK9122401.1"/>
    </source>
</evidence>
<dbReference type="Proteomes" id="UP001420932">
    <property type="component" value="Unassembled WGS sequence"/>
</dbReference>
<gene>
    <name evidence="2" type="ORF">Syun_020018</name>
</gene>
<proteinExistence type="predicted"/>
<reference evidence="2 3" key="1">
    <citation type="submission" date="2024-01" db="EMBL/GenBank/DDBJ databases">
        <title>Genome assemblies of Stephania.</title>
        <authorList>
            <person name="Yang L."/>
        </authorList>
    </citation>
    <scope>NUCLEOTIDE SEQUENCE [LARGE SCALE GENOMIC DNA]</scope>
    <source>
        <strain evidence="2">YNDBR</strain>
        <tissue evidence="2">Leaf</tissue>
    </source>
</reference>
<dbReference type="AlphaFoldDB" id="A0AAP0IXK1"/>
<feature type="compositionally biased region" description="Basic residues" evidence="1">
    <location>
        <begin position="163"/>
        <end position="184"/>
    </location>
</feature>
<keyword evidence="3" id="KW-1185">Reference proteome</keyword>
<name>A0AAP0IXK1_9MAGN</name>
<sequence>MARNKLKNLDRRVVTTCSGSSSSSEDSSKGGRKIGWRSLSKPVMENDGNNVLIPRAISGSTSSDDRKESLKPITNDGKVIRILKRGEKLDERMWIPTIFSCSSSSSSDGGGDLLKAEEGETSTATTRLNEKHVIPSSCSRSSNDDYDFLKAEDGVKTSSRSFSKPKKDGKAKKNKARKKKKKNLKQGNDLNLTALQLSEEEKHEAYVGISYLKSPLPSSLPVPGTASLKLVSPPPSSLPFPWFLLPVGLLSESM</sequence>
<evidence type="ECO:0000256" key="1">
    <source>
        <dbReference type="SAM" id="MobiDB-lite"/>
    </source>
</evidence>
<evidence type="ECO:0000313" key="3">
    <source>
        <dbReference type="Proteomes" id="UP001420932"/>
    </source>
</evidence>
<feature type="region of interest" description="Disordered" evidence="1">
    <location>
        <begin position="1"/>
        <end position="72"/>
    </location>
</feature>